<gene>
    <name evidence="1" type="ORF">STARVERO_02829</name>
</gene>
<evidence type="ECO:0008006" key="3">
    <source>
        <dbReference type="Google" id="ProtNLM"/>
    </source>
</evidence>
<dbReference type="AlphaFoldDB" id="A0A5S9PE65"/>
<evidence type="ECO:0000313" key="2">
    <source>
        <dbReference type="Proteomes" id="UP000433050"/>
    </source>
</evidence>
<protein>
    <recommendedName>
        <fullName evidence="3">Inhibitor of vertebrate lysozyme</fullName>
    </recommendedName>
</protein>
<keyword evidence="2" id="KW-1185">Reference proteome</keyword>
<dbReference type="RefSeq" id="WP_159599553.1">
    <property type="nucleotide sequence ID" value="NZ_CACSAS010000001.1"/>
</dbReference>
<name>A0A5S9PE65_9HYPH</name>
<organism evidence="1 2">
    <name type="scientific">Starkeya nomas</name>
    <dbReference type="NCBI Taxonomy" id="2666134"/>
    <lineage>
        <taxon>Bacteria</taxon>
        <taxon>Pseudomonadati</taxon>
        <taxon>Pseudomonadota</taxon>
        <taxon>Alphaproteobacteria</taxon>
        <taxon>Hyphomicrobiales</taxon>
        <taxon>Xanthobacteraceae</taxon>
        <taxon>Starkeya</taxon>
    </lineage>
</organism>
<reference evidence="1 2" key="1">
    <citation type="submission" date="2019-12" db="EMBL/GenBank/DDBJ databases">
        <authorList>
            <person name="Reyes-Prieto M."/>
        </authorList>
    </citation>
    <scope>NUCLEOTIDE SEQUENCE [LARGE SCALE GENOMIC DNA]</scope>
    <source>
        <strain evidence="1">HF14-78462</strain>
    </source>
</reference>
<evidence type="ECO:0000313" key="1">
    <source>
        <dbReference type="EMBL" id="CAA0101947.1"/>
    </source>
</evidence>
<sequence length="130" mass="13973">MRAGLPFAVAAALGLLAMPALSEGRYIFDVVKQPPFGAAWNRLVEPLTKSQPWMIDARGVAGPSVTINVDGQSFEVFSLCKPHDCADNQMQVLFSDGGQKAHGAFRTRDGVRMLGHVSTTQGKALLQAFD</sequence>
<accession>A0A5S9PE65</accession>
<dbReference type="InterPro" id="IPR036501">
    <property type="entry name" value="Inhibitor_vert_lysozyme_sf"/>
</dbReference>
<dbReference type="Gene3D" id="3.40.1420.10">
    <property type="entry name" value="Inhibitor of vertebrate lysozyme"/>
    <property type="match status" value="1"/>
</dbReference>
<proteinExistence type="predicted"/>
<dbReference type="SUPFAM" id="SSF89872">
    <property type="entry name" value="Inhibitor of vertebrate lysozyme, Ivy"/>
    <property type="match status" value="1"/>
</dbReference>
<dbReference type="Proteomes" id="UP000433050">
    <property type="component" value="Unassembled WGS sequence"/>
</dbReference>
<dbReference type="Pfam" id="PF08816">
    <property type="entry name" value="Ivy"/>
    <property type="match status" value="1"/>
</dbReference>
<dbReference type="EMBL" id="CACSAS010000001">
    <property type="protein sequence ID" value="CAA0101947.1"/>
    <property type="molecule type" value="Genomic_DNA"/>
</dbReference>